<evidence type="ECO:0000259" key="15">
    <source>
        <dbReference type="PROSITE" id="PS50245"/>
    </source>
</evidence>
<dbReference type="PANTHER" id="PTHR18916:SF6">
    <property type="entry name" value="DYNACTIN SUBUNIT 1"/>
    <property type="match status" value="1"/>
</dbReference>
<dbReference type="Pfam" id="PF01302">
    <property type="entry name" value="CAP_GLY"/>
    <property type="match status" value="1"/>
</dbReference>
<dbReference type="GO" id="GO:0051301">
    <property type="term" value="P:cell division"/>
    <property type="evidence" value="ECO:0007669"/>
    <property type="project" value="UniProtKB-KW"/>
</dbReference>
<dbReference type="SUPFAM" id="SSF74924">
    <property type="entry name" value="Cap-Gly domain"/>
    <property type="match status" value="1"/>
</dbReference>
<dbReference type="OrthoDB" id="2130750at2759"/>
<proteinExistence type="inferred from homology"/>
<keyword evidence="10 13" id="KW-0175">Coiled coil</keyword>
<dbReference type="PROSITE" id="PS50245">
    <property type="entry name" value="CAP_GLY_2"/>
    <property type="match status" value="1"/>
</dbReference>
<evidence type="ECO:0000256" key="5">
    <source>
        <dbReference type="ARBA" id="ARBA00022490"/>
    </source>
</evidence>
<keyword evidence="8" id="KW-0498">Mitosis</keyword>
<dbReference type="Gene3D" id="2.30.30.190">
    <property type="entry name" value="CAP Gly-rich-like domain"/>
    <property type="match status" value="1"/>
</dbReference>
<feature type="coiled-coil region" evidence="13">
    <location>
        <begin position="148"/>
        <end position="429"/>
    </location>
</feature>
<evidence type="ECO:0000256" key="12">
    <source>
        <dbReference type="ARBA" id="ARBA00023306"/>
    </source>
</evidence>
<organism evidence="16 17">
    <name type="scientific">Ophiobolus disseminans</name>
    <dbReference type="NCBI Taxonomy" id="1469910"/>
    <lineage>
        <taxon>Eukaryota</taxon>
        <taxon>Fungi</taxon>
        <taxon>Dikarya</taxon>
        <taxon>Ascomycota</taxon>
        <taxon>Pezizomycotina</taxon>
        <taxon>Dothideomycetes</taxon>
        <taxon>Pleosporomycetidae</taxon>
        <taxon>Pleosporales</taxon>
        <taxon>Pleosporineae</taxon>
        <taxon>Phaeosphaeriaceae</taxon>
        <taxon>Ophiobolus</taxon>
    </lineage>
</organism>
<sequence length="1129" mass="125886">MTNFRVDQSVETTTGQQGVIKYVGPLHVADGTWLGIELATPTGKNDGSVRGERYFTCQPAHGLFVRDTGITRVISPSKATTTTKPRPASIAPPKPSARVSTINKRSSIAPVHTTLRGPARKPSIAGQSSTSTSTSATSTLKSSRDTNVETLHTKLRHYEKRYEEDQERVKDLSQARDERDRFHAIIQKLQAKCQSQHQELADQKTTVQSLEAQNEQLSRAAQESEIDLENALVDKEMAEERAEQAEAELDLLRSKIEERDMELEILREEAELFTTEMSADEREEAGYYRLQHENERLREALVTLKEMTVEQEQDLKARIRELEADNSSLEKSQQDALALREQLAASNDIVEHLRSQLDANAEWEDIANELTTRCHDLEDKITTQNTILRDLESLRELNDELEAQHVEQEQELREELDAKDIELAEKNKKIELQNVVIADSNDLISKFRELIFELQGKMTDAEASRNMTAEQVKDTTDRFNEVMDLNRHLRASNLQATNTTIASALQHIRADEAEEKLGICTQASENSSLSTSETLRAYLSAKRVAAKAALLSTLIATAERGMTHNGGLDEAMSRLLCAEAIRHLATVKSGCDRLWSAMAAAPLARFANFGPAQSDLATIEKTLDQGLESLRIDTVNFAELAVALQRSAKTLDAVLSSYQDALVDMPEDVILARIQNITASLEYLQANFAVVNTVLDVLAPYGAQDVLEEFAPSSLACKGAMLSAQRLLRNTVALRNDRLYPQFIGGSEEVIEVEAHMSNLAHEAAEFGQTALRIVSTHFDVDGTFSGLDLNLHRLLEFYWSVDLYRLSSIGAHLDHWTEEVSVLMNSSEIAHGPTPWAQQAKLVEAARQQNSEAAVLLENLKNQHKAILLSLHERERVIETKNLEIEHLAAKFRDASNRAGDQKQLCDKITELEQETVKLSGKVLSQEQQIAALEAEATRLDGDRSPALPATAGSPIVSYGPPAESERIPAGVTCMLGALETESHWLRLRENSALFDRSLREMFVYMQIARRAEQFLSGHLSLSEYYEYATFENDDSDDDDDDIHATTADSLSKAPQEPEEQHTPQAFVRPKMSPIALGTAQTSWRPLAESSLDWEMLSTIAEGDTLDLEGFSEIDDTLDFEGFSELPM</sequence>
<protein>
    <recommendedName>
        <fullName evidence="15">CAP-Gly domain-containing protein</fullName>
    </recommendedName>
</protein>
<evidence type="ECO:0000256" key="6">
    <source>
        <dbReference type="ARBA" id="ARBA00022618"/>
    </source>
</evidence>
<evidence type="ECO:0000256" key="11">
    <source>
        <dbReference type="ARBA" id="ARBA00023212"/>
    </source>
</evidence>
<evidence type="ECO:0000256" key="7">
    <source>
        <dbReference type="ARBA" id="ARBA00022701"/>
    </source>
</evidence>
<feature type="compositionally biased region" description="Acidic residues" evidence="14">
    <location>
        <begin position="1033"/>
        <end position="1043"/>
    </location>
</feature>
<dbReference type="InterPro" id="IPR000938">
    <property type="entry name" value="CAP-Gly_domain"/>
</dbReference>
<keyword evidence="17" id="KW-1185">Reference proteome</keyword>
<evidence type="ECO:0000256" key="4">
    <source>
        <dbReference type="ARBA" id="ARBA00011010"/>
    </source>
</evidence>
<dbReference type="PANTHER" id="PTHR18916">
    <property type="entry name" value="DYNACTIN 1-RELATED MICROTUBULE-BINDING"/>
    <property type="match status" value="1"/>
</dbReference>
<keyword evidence="12" id="KW-0131">Cell cycle</keyword>
<dbReference type="SMART" id="SM01052">
    <property type="entry name" value="CAP_GLY"/>
    <property type="match status" value="1"/>
</dbReference>
<feature type="region of interest" description="Disordered" evidence="14">
    <location>
        <begin position="1033"/>
        <end position="1073"/>
    </location>
</feature>
<evidence type="ECO:0000256" key="8">
    <source>
        <dbReference type="ARBA" id="ARBA00022776"/>
    </source>
</evidence>
<evidence type="ECO:0000256" key="3">
    <source>
        <dbReference type="ARBA" id="ARBA00004544"/>
    </source>
</evidence>
<reference evidence="16" key="1">
    <citation type="journal article" date="2020" name="Stud. Mycol.">
        <title>101 Dothideomycetes genomes: a test case for predicting lifestyles and emergence of pathogens.</title>
        <authorList>
            <person name="Haridas S."/>
            <person name="Albert R."/>
            <person name="Binder M."/>
            <person name="Bloem J."/>
            <person name="Labutti K."/>
            <person name="Salamov A."/>
            <person name="Andreopoulos B."/>
            <person name="Baker S."/>
            <person name="Barry K."/>
            <person name="Bills G."/>
            <person name="Bluhm B."/>
            <person name="Cannon C."/>
            <person name="Castanera R."/>
            <person name="Culley D."/>
            <person name="Daum C."/>
            <person name="Ezra D."/>
            <person name="Gonzalez J."/>
            <person name="Henrissat B."/>
            <person name="Kuo A."/>
            <person name="Liang C."/>
            <person name="Lipzen A."/>
            <person name="Lutzoni F."/>
            <person name="Magnuson J."/>
            <person name="Mondo S."/>
            <person name="Nolan M."/>
            <person name="Ohm R."/>
            <person name="Pangilinan J."/>
            <person name="Park H.-J."/>
            <person name="Ramirez L."/>
            <person name="Alfaro M."/>
            <person name="Sun H."/>
            <person name="Tritt A."/>
            <person name="Yoshinaga Y."/>
            <person name="Zwiers L.-H."/>
            <person name="Turgeon B."/>
            <person name="Goodwin S."/>
            <person name="Spatafora J."/>
            <person name="Crous P."/>
            <person name="Grigoriev I."/>
        </authorList>
    </citation>
    <scope>NUCLEOTIDE SEQUENCE</scope>
    <source>
        <strain evidence="16">CBS 113818</strain>
    </source>
</reference>
<gene>
    <name evidence="16" type="ORF">CC86DRAFT_367735</name>
</gene>
<evidence type="ECO:0000256" key="10">
    <source>
        <dbReference type="ARBA" id="ARBA00023054"/>
    </source>
</evidence>
<comment type="similarity">
    <text evidence="4">Belongs to the dynactin 150 kDa subunit family.</text>
</comment>
<dbReference type="EMBL" id="MU006220">
    <property type="protein sequence ID" value="KAF2829806.1"/>
    <property type="molecule type" value="Genomic_DNA"/>
</dbReference>
<feature type="region of interest" description="Disordered" evidence="14">
    <location>
        <begin position="75"/>
        <end position="148"/>
    </location>
</feature>
<keyword evidence="5" id="KW-0963">Cytoplasm</keyword>
<keyword evidence="7" id="KW-0493">Microtubule</keyword>
<dbReference type="GO" id="GO:0030286">
    <property type="term" value="C:dynein complex"/>
    <property type="evidence" value="ECO:0007669"/>
    <property type="project" value="UniProtKB-KW"/>
</dbReference>
<feature type="compositionally biased region" description="Low complexity" evidence="14">
    <location>
        <begin position="128"/>
        <end position="141"/>
    </location>
</feature>
<dbReference type="PROSITE" id="PS00845">
    <property type="entry name" value="CAP_GLY_1"/>
    <property type="match status" value="1"/>
</dbReference>
<evidence type="ECO:0000313" key="17">
    <source>
        <dbReference type="Proteomes" id="UP000799424"/>
    </source>
</evidence>
<feature type="domain" description="CAP-Gly" evidence="15">
    <location>
        <begin position="24"/>
        <end position="66"/>
    </location>
</feature>
<dbReference type="GO" id="GO:0005814">
    <property type="term" value="C:centriole"/>
    <property type="evidence" value="ECO:0007669"/>
    <property type="project" value="UniProtKB-SubCell"/>
</dbReference>
<dbReference type="GO" id="GO:0005874">
    <property type="term" value="C:microtubule"/>
    <property type="evidence" value="ECO:0007669"/>
    <property type="project" value="UniProtKB-KW"/>
</dbReference>
<dbReference type="Pfam" id="PF12455">
    <property type="entry name" value="Dynactin"/>
    <property type="match status" value="1"/>
</dbReference>
<dbReference type="Proteomes" id="UP000799424">
    <property type="component" value="Unassembled WGS sequence"/>
</dbReference>
<comment type="subcellular location">
    <subcellularLocation>
        <location evidence="3">Cytoplasm</location>
        <location evidence="3">Cell cortex</location>
    </subcellularLocation>
    <subcellularLocation>
        <location evidence="1">Cytoplasm</location>
        <location evidence="1">Cytoskeleton</location>
        <location evidence="1">Microtubule organizing center</location>
        <location evidence="1">Centrosome</location>
        <location evidence="1">Centriole</location>
    </subcellularLocation>
    <subcellularLocation>
        <location evidence="2">Cytoplasm</location>
        <location evidence="2">Cytoskeleton</location>
        <location evidence="2">Spindle</location>
    </subcellularLocation>
</comment>
<evidence type="ECO:0000256" key="13">
    <source>
        <dbReference type="SAM" id="Coils"/>
    </source>
</evidence>
<evidence type="ECO:0000256" key="2">
    <source>
        <dbReference type="ARBA" id="ARBA00004186"/>
    </source>
</evidence>
<name>A0A6A7A9D0_9PLEO</name>
<evidence type="ECO:0000313" key="16">
    <source>
        <dbReference type="EMBL" id="KAF2829806.1"/>
    </source>
</evidence>
<accession>A0A6A7A9D0</accession>
<keyword evidence="11" id="KW-0206">Cytoskeleton</keyword>
<keyword evidence="9" id="KW-0243">Dynein</keyword>
<keyword evidence="6" id="KW-0132">Cell division</keyword>
<evidence type="ECO:0000256" key="1">
    <source>
        <dbReference type="ARBA" id="ARBA00004114"/>
    </source>
</evidence>
<dbReference type="InterPro" id="IPR036859">
    <property type="entry name" value="CAP-Gly_dom_sf"/>
</dbReference>
<evidence type="ECO:0000256" key="14">
    <source>
        <dbReference type="SAM" id="MobiDB-lite"/>
    </source>
</evidence>
<evidence type="ECO:0000256" key="9">
    <source>
        <dbReference type="ARBA" id="ARBA00023017"/>
    </source>
</evidence>
<dbReference type="InterPro" id="IPR022157">
    <property type="entry name" value="Dynactin"/>
</dbReference>
<dbReference type="GO" id="GO:0005819">
    <property type="term" value="C:spindle"/>
    <property type="evidence" value="ECO:0007669"/>
    <property type="project" value="UniProtKB-SubCell"/>
</dbReference>
<dbReference type="AlphaFoldDB" id="A0A6A7A9D0"/>